<dbReference type="SUPFAM" id="SSF52833">
    <property type="entry name" value="Thioredoxin-like"/>
    <property type="match status" value="1"/>
</dbReference>
<protein>
    <recommendedName>
        <fullName evidence="3">Thioredoxin domain-containing protein</fullName>
    </recommendedName>
</protein>
<evidence type="ECO:0000313" key="1">
    <source>
        <dbReference type="EMBL" id="MFC0558769.1"/>
    </source>
</evidence>
<gene>
    <name evidence="1" type="ORF">ACFFH4_06860</name>
</gene>
<dbReference type="EMBL" id="JBHLTR010000006">
    <property type="protein sequence ID" value="MFC0558769.1"/>
    <property type="molecule type" value="Genomic_DNA"/>
</dbReference>
<evidence type="ECO:0000313" key="2">
    <source>
        <dbReference type="Proteomes" id="UP001589833"/>
    </source>
</evidence>
<dbReference type="Proteomes" id="UP001589833">
    <property type="component" value="Unassembled WGS sequence"/>
</dbReference>
<name>A0ABV6NE85_9BACI</name>
<dbReference type="Gene3D" id="3.40.30.10">
    <property type="entry name" value="Glutaredoxin"/>
    <property type="match status" value="1"/>
</dbReference>
<accession>A0ABV6NE85</accession>
<keyword evidence="2" id="KW-1185">Reference proteome</keyword>
<dbReference type="InterPro" id="IPR036249">
    <property type="entry name" value="Thioredoxin-like_sf"/>
</dbReference>
<sequence>MKYHYVKQGSEIVMDKYIELMIVSSIFLLSSCFSTTASSIENPLLQHEEETITVLFSDSSKMQDEKTYYDALLELKQDYPSNIPSLLIVDANERDLIRYFNIEQFPTMLVLTGEQEDLRMEGTFSKDEILAHLVEIFHLEKETKLSTSLLSHTFLQFYTYRAPASY</sequence>
<dbReference type="PROSITE" id="PS51257">
    <property type="entry name" value="PROKAR_LIPOPROTEIN"/>
    <property type="match status" value="1"/>
</dbReference>
<proteinExistence type="predicted"/>
<reference evidence="1 2" key="1">
    <citation type="submission" date="2024-09" db="EMBL/GenBank/DDBJ databases">
        <authorList>
            <person name="Sun Q."/>
            <person name="Mori K."/>
        </authorList>
    </citation>
    <scope>NUCLEOTIDE SEQUENCE [LARGE SCALE GENOMIC DNA]</scope>
    <source>
        <strain evidence="1 2">NCAIM B.02301</strain>
    </source>
</reference>
<evidence type="ECO:0008006" key="3">
    <source>
        <dbReference type="Google" id="ProtNLM"/>
    </source>
</evidence>
<comment type="caution">
    <text evidence="1">The sequence shown here is derived from an EMBL/GenBank/DDBJ whole genome shotgun (WGS) entry which is preliminary data.</text>
</comment>
<organism evidence="1 2">
    <name type="scientific">Halalkalibacter alkalisediminis</name>
    <dbReference type="NCBI Taxonomy" id="935616"/>
    <lineage>
        <taxon>Bacteria</taxon>
        <taxon>Bacillati</taxon>
        <taxon>Bacillota</taxon>
        <taxon>Bacilli</taxon>
        <taxon>Bacillales</taxon>
        <taxon>Bacillaceae</taxon>
        <taxon>Halalkalibacter</taxon>
    </lineage>
</organism>